<evidence type="ECO:0000259" key="2">
    <source>
        <dbReference type="Pfam" id="PF11738"/>
    </source>
</evidence>
<evidence type="ECO:0000313" key="3">
    <source>
        <dbReference type="EMBL" id="QCD35028.1"/>
    </source>
</evidence>
<dbReference type="InterPro" id="IPR021729">
    <property type="entry name" value="DUF3298"/>
</dbReference>
<feature type="signal peptide" evidence="1">
    <location>
        <begin position="1"/>
        <end position="25"/>
    </location>
</feature>
<reference evidence="3 4" key="1">
    <citation type="submission" date="2019-02" db="EMBL/GenBank/DDBJ databases">
        <title>Isolation and identification of novel species under the genus Muribaculum.</title>
        <authorList>
            <person name="Miyake S."/>
            <person name="Ding Y."/>
            <person name="Low A."/>
            <person name="Soh M."/>
            <person name="Seedorf H."/>
        </authorList>
    </citation>
    <scope>NUCLEOTIDE SEQUENCE [LARGE SCALE GENOMIC DNA]</scope>
    <source>
        <strain evidence="3 4">TLL-A4</strain>
    </source>
</reference>
<dbReference type="OrthoDB" id="594879at2"/>
<accession>A0A4P7VNT8</accession>
<feature type="domain" description="DUF3298" evidence="2">
    <location>
        <begin position="193"/>
        <end position="267"/>
    </location>
</feature>
<dbReference type="PROSITE" id="PS51257">
    <property type="entry name" value="PROKAR_LIPOPROTEIN"/>
    <property type="match status" value="1"/>
</dbReference>
<dbReference type="Gene3D" id="3.90.640.20">
    <property type="entry name" value="Heat-shock cognate protein, ATPase"/>
    <property type="match status" value="1"/>
</dbReference>
<gene>
    <name evidence="3" type="ORF">E7746_03590</name>
</gene>
<dbReference type="RefSeq" id="WP_136409862.1">
    <property type="nucleotide sequence ID" value="NZ_CP039393.1"/>
</dbReference>
<organism evidence="3 4">
    <name type="scientific">Muribaculum gordoncarteri</name>
    <dbReference type="NCBI Taxonomy" id="2530390"/>
    <lineage>
        <taxon>Bacteria</taxon>
        <taxon>Pseudomonadati</taxon>
        <taxon>Bacteroidota</taxon>
        <taxon>Bacteroidia</taxon>
        <taxon>Bacteroidales</taxon>
        <taxon>Muribaculaceae</taxon>
        <taxon>Muribaculum</taxon>
    </lineage>
</organism>
<dbReference type="EMBL" id="CP039393">
    <property type="protein sequence ID" value="QCD35028.1"/>
    <property type="molecule type" value="Genomic_DNA"/>
</dbReference>
<feature type="chain" id="PRO_5020735614" evidence="1">
    <location>
        <begin position="26"/>
        <end position="287"/>
    </location>
</feature>
<dbReference type="AlphaFoldDB" id="A0A4P7VNT8"/>
<evidence type="ECO:0000313" key="4">
    <source>
        <dbReference type="Proteomes" id="UP000297031"/>
    </source>
</evidence>
<dbReference type="Pfam" id="PF11738">
    <property type="entry name" value="DUF3298"/>
    <property type="match status" value="1"/>
</dbReference>
<evidence type="ECO:0000256" key="1">
    <source>
        <dbReference type="SAM" id="SignalP"/>
    </source>
</evidence>
<name>A0A4P7VNT8_9BACT</name>
<keyword evidence="4" id="KW-1185">Reference proteome</keyword>
<keyword evidence="1" id="KW-0732">Signal</keyword>
<sequence>MNLKFYTPMVAGLLILSACSQSASKGDNDASVTTEGIVNFEVKQTIKTLDRTYACKGASAVFDDSIPVFSVVRMAVQWPEKMGDCNIKVLQDSLLSMMFDDPAINIDESMVRAGENPEGADLFTMQPIDSLPNEGAMVYMRDMISSVVTFSRHYVVYEVLTSVYDGGAHGLTNSRYLTYDLDKGRVIDANVMFKPDSGDALLKAIKSELMADNGVSTLKELDAKGFFSDQIYVSHNVYLQGYDVVFHYNPYEIAPYSEGSVDVRIPFYEISDQLTPEVLNIFNTTDF</sequence>
<dbReference type="InterPro" id="IPR037126">
    <property type="entry name" value="PdaC/RsiV-like_sf"/>
</dbReference>
<dbReference type="KEGG" id="mgod:E7746_03590"/>
<dbReference type="Proteomes" id="UP000297031">
    <property type="component" value="Chromosome"/>
</dbReference>
<proteinExistence type="predicted"/>
<dbReference type="Gene3D" id="3.30.565.40">
    <property type="entry name" value="Fervidobacterium nodosum Rt17-B1 like"/>
    <property type="match status" value="1"/>
</dbReference>
<protein>
    <submittedName>
        <fullName evidence="3">DUF3298 domain-containing protein</fullName>
    </submittedName>
</protein>